<keyword evidence="2" id="KW-0808">Transferase</keyword>
<dbReference type="GO" id="GO:0016779">
    <property type="term" value="F:nucleotidyltransferase activity"/>
    <property type="evidence" value="ECO:0007669"/>
    <property type="project" value="InterPro"/>
</dbReference>
<sequence>MRREAVLEALRRCAERLRAECPAVVAIYLFGSFATGTATPRSDADIVVEIAEEDPALREAVREQAIWIFAEAPVPVEVFVKSAHKLEEGRRTGRGIAGAVAQEGLRLA</sequence>
<evidence type="ECO:0000259" key="1">
    <source>
        <dbReference type="Pfam" id="PF01909"/>
    </source>
</evidence>
<dbReference type="Pfam" id="PF01909">
    <property type="entry name" value="NTP_transf_2"/>
    <property type="match status" value="1"/>
</dbReference>
<evidence type="ECO:0000313" key="3">
    <source>
        <dbReference type="Proteomes" id="UP000197025"/>
    </source>
</evidence>
<reference evidence="3" key="1">
    <citation type="submission" date="2017-06" db="EMBL/GenBank/DDBJ databases">
        <authorList>
            <person name="Varghese N."/>
            <person name="Submissions S."/>
        </authorList>
    </citation>
    <scope>NUCLEOTIDE SEQUENCE [LARGE SCALE GENOMIC DNA]</scope>
    <source>
        <strain evidence="3">JAD2</strain>
    </source>
</reference>
<dbReference type="RefSeq" id="WP_200808020.1">
    <property type="nucleotide sequence ID" value="NZ_FYEK01000003.1"/>
</dbReference>
<evidence type="ECO:0000313" key="2">
    <source>
        <dbReference type="EMBL" id="SNB51933.1"/>
    </source>
</evidence>
<organism evidence="2 3">
    <name type="scientific">Thermoflexus hugenholtzii JAD2</name>
    <dbReference type="NCBI Taxonomy" id="877466"/>
    <lineage>
        <taxon>Bacteria</taxon>
        <taxon>Bacillati</taxon>
        <taxon>Chloroflexota</taxon>
        <taxon>Thermoflexia</taxon>
        <taxon>Thermoflexales</taxon>
        <taxon>Thermoflexaceae</taxon>
        <taxon>Thermoflexus</taxon>
    </lineage>
</organism>
<gene>
    <name evidence="2" type="ORF">SAMN02746019_00022150</name>
</gene>
<dbReference type="InterPro" id="IPR043519">
    <property type="entry name" value="NT_sf"/>
</dbReference>
<feature type="domain" description="Polymerase nucleotidyl transferase" evidence="1">
    <location>
        <begin position="10"/>
        <end position="60"/>
    </location>
</feature>
<accession>A0A212PY39</accession>
<dbReference type="AlphaFoldDB" id="A0A212PY39"/>
<proteinExistence type="predicted"/>
<dbReference type="EMBL" id="FYEK01000003">
    <property type="protein sequence ID" value="SNB51933.1"/>
    <property type="molecule type" value="Genomic_DNA"/>
</dbReference>
<name>A0A212PY39_9CHLR</name>
<dbReference type="InterPro" id="IPR002934">
    <property type="entry name" value="Polymerase_NTP_transf_dom"/>
</dbReference>
<protein>
    <submittedName>
        <fullName evidence="2">Nucleotidyltransferase domain-containing protein</fullName>
    </submittedName>
</protein>
<dbReference type="CDD" id="cd05403">
    <property type="entry name" value="NT_KNTase_like"/>
    <property type="match status" value="1"/>
</dbReference>
<dbReference type="InParanoid" id="A0A212PY39"/>
<dbReference type="SUPFAM" id="SSF81301">
    <property type="entry name" value="Nucleotidyltransferase"/>
    <property type="match status" value="1"/>
</dbReference>
<dbReference type="Gene3D" id="3.30.460.10">
    <property type="entry name" value="Beta Polymerase, domain 2"/>
    <property type="match status" value="1"/>
</dbReference>
<dbReference type="Proteomes" id="UP000197025">
    <property type="component" value="Unassembled WGS sequence"/>
</dbReference>
<keyword evidence="3" id="KW-1185">Reference proteome</keyword>